<comment type="caution">
    <text evidence="1">The sequence shown here is derived from an EMBL/GenBank/DDBJ whole genome shotgun (WGS) entry which is preliminary data.</text>
</comment>
<dbReference type="Proteomes" id="UP000499080">
    <property type="component" value="Unassembled WGS sequence"/>
</dbReference>
<gene>
    <name evidence="1" type="ORF">AVEN_106340_1</name>
</gene>
<sequence>MMVLSFRIKSSSSRDLSSHLRNFHTTLSGVEILFSRDSPSIRCRFQLRTTSQSLHPILGLFNAPSSEDLPAAPSRIQGSTVHKCRITKNVSVEIRTRRSGVGWKVKSPV</sequence>
<organism evidence="1 2">
    <name type="scientific">Araneus ventricosus</name>
    <name type="common">Orbweaver spider</name>
    <name type="synonym">Epeira ventricosa</name>
    <dbReference type="NCBI Taxonomy" id="182803"/>
    <lineage>
        <taxon>Eukaryota</taxon>
        <taxon>Metazoa</taxon>
        <taxon>Ecdysozoa</taxon>
        <taxon>Arthropoda</taxon>
        <taxon>Chelicerata</taxon>
        <taxon>Arachnida</taxon>
        <taxon>Araneae</taxon>
        <taxon>Araneomorphae</taxon>
        <taxon>Entelegynae</taxon>
        <taxon>Araneoidea</taxon>
        <taxon>Araneidae</taxon>
        <taxon>Araneus</taxon>
    </lineage>
</organism>
<proteinExistence type="predicted"/>
<evidence type="ECO:0000313" key="1">
    <source>
        <dbReference type="EMBL" id="GBL82812.1"/>
    </source>
</evidence>
<reference evidence="1 2" key="1">
    <citation type="journal article" date="2019" name="Sci. Rep.">
        <title>Orb-weaving spider Araneus ventricosus genome elucidates the spidroin gene catalogue.</title>
        <authorList>
            <person name="Kono N."/>
            <person name="Nakamura H."/>
            <person name="Ohtoshi R."/>
            <person name="Moran D.A.P."/>
            <person name="Shinohara A."/>
            <person name="Yoshida Y."/>
            <person name="Fujiwara M."/>
            <person name="Mori M."/>
            <person name="Tomita M."/>
            <person name="Arakawa K."/>
        </authorList>
    </citation>
    <scope>NUCLEOTIDE SEQUENCE [LARGE SCALE GENOMIC DNA]</scope>
</reference>
<name>A0A4Y2AS58_ARAVE</name>
<protein>
    <submittedName>
        <fullName evidence="1">Uncharacterized protein</fullName>
    </submittedName>
</protein>
<dbReference type="AlphaFoldDB" id="A0A4Y2AS58"/>
<evidence type="ECO:0000313" key="2">
    <source>
        <dbReference type="Proteomes" id="UP000499080"/>
    </source>
</evidence>
<dbReference type="EMBL" id="BGPR01000030">
    <property type="protein sequence ID" value="GBL82812.1"/>
    <property type="molecule type" value="Genomic_DNA"/>
</dbReference>
<keyword evidence="2" id="KW-1185">Reference proteome</keyword>
<accession>A0A4Y2AS58</accession>